<evidence type="ECO:0000313" key="2">
    <source>
        <dbReference type="EMBL" id="VAW06264.1"/>
    </source>
</evidence>
<evidence type="ECO:0000259" key="1">
    <source>
        <dbReference type="Pfam" id="PF07589"/>
    </source>
</evidence>
<feature type="domain" description="Ice-binding protein C-terminal" evidence="1">
    <location>
        <begin position="163"/>
        <end position="185"/>
    </location>
</feature>
<organism evidence="2">
    <name type="scientific">hydrothermal vent metagenome</name>
    <dbReference type="NCBI Taxonomy" id="652676"/>
    <lineage>
        <taxon>unclassified sequences</taxon>
        <taxon>metagenomes</taxon>
        <taxon>ecological metagenomes</taxon>
    </lineage>
</organism>
<accession>A0A3B0TBQ5</accession>
<dbReference type="Pfam" id="PF07589">
    <property type="entry name" value="PEP-CTERM"/>
    <property type="match status" value="1"/>
</dbReference>
<sequence>MTINLKHLLLAPLFGFMLTTNASAAEVLTGTNGLVNVIEQYTDGGIGYTLDILEEPSDIAIYSFAVSNNGMAYGEEVWTSRTGWDGEQFTPAEWNNLFGIGSFASFFADDEYANYFWLVDGSPITVSSDGDLQFFQDFAVPSSQFVAFNASGGIVSQSLGATTVPEPAPLALLGLGLMGLGLMRRYRKS</sequence>
<name>A0A3B0TBQ5_9ZZZZ</name>
<reference evidence="2" key="1">
    <citation type="submission" date="2018-06" db="EMBL/GenBank/DDBJ databases">
        <authorList>
            <person name="Zhirakovskaya E."/>
        </authorList>
    </citation>
    <scope>NUCLEOTIDE SEQUENCE</scope>
</reference>
<dbReference type="NCBIfam" id="TIGR02595">
    <property type="entry name" value="PEP_CTERM"/>
    <property type="match status" value="1"/>
</dbReference>
<dbReference type="EMBL" id="UOEJ01000234">
    <property type="protein sequence ID" value="VAW06264.1"/>
    <property type="molecule type" value="Genomic_DNA"/>
</dbReference>
<dbReference type="InterPro" id="IPR013424">
    <property type="entry name" value="Ice-binding_C"/>
</dbReference>
<protein>
    <recommendedName>
        <fullName evidence="1">Ice-binding protein C-terminal domain-containing protein</fullName>
    </recommendedName>
</protein>
<gene>
    <name evidence="2" type="ORF">MNBD_ALPHA01-1677</name>
</gene>
<dbReference type="AlphaFoldDB" id="A0A3B0TBQ5"/>
<proteinExistence type="predicted"/>